<reference evidence="1 2" key="1">
    <citation type="submission" date="2024-04" db="EMBL/GenBank/DDBJ databases">
        <authorList>
            <person name="Fracassetti M."/>
        </authorList>
    </citation>
    <scope>NUCLEOTIDE SEQUENCE [LARGE SCALE GENOMIC DNA]</scope>
</reference>
<dbReference type="EMBL" id="OZ034816">
    <property type="protein sequence ID" value="CAL1378734.1"/>
    <property type="molecule type" value="Genomic_DNA"/>
</dbReference>
<gene>
    <name evidence="1" type="ORF">LTRI10_LOCUS20296</name>
</gene>
<dbReference type="AlphaFoldDB" id="A0AAV2DZ30"/>
<name>A0AAV2DZ30_9ROSI</name>
<keyword evidence="2" id="KW-1185">Reference proteome</keyword>
<protein>
    <submittedName>
        <fullName evidence="1">Uncharacterized protein</fullName>
    </submittedName>
</protein>
<proteinExistence type="predicted"/>
<sequence>MCSRANFATSSPFLQLHPCPCYFFNYDVGGHGEERDQASGFIEFGNEYDFGFLELVYGFWIGKFCRVNRIDFEEFKVDLSKRQHLSP</sequence>
<dbReference type="Proteomes" id="UP001497516">
    <property type="component" value="Chromosome 3"/>
</dbReference>
<evidence type="ECO:0000313" key="2">
    <source>
        <dbReference type="Proteomes" id="UP001497516"/>
    </source>
</evidence>
<organism evidence="1 2">
    <name type="scientific">Linum trigynum</name>
    <dbReference type="NCBI Taxonomy" id="586398"/>
    <lineage>
        <taxon>Eukaryota</taxon>
        <taxon>Viridiplantae</taxon>
        <taxon>Streptophyta</taxon>
        <taxon>Embryophyta</taxon>
        <taxon>Tracheophyta</taxon>
        <taxon>Spermatophyta</taxon>
        <taxon>Magnoliopsida</taxon>
        <taxon>eudicotyledons</taxon>
        <taxon>Gunneridae</taxon>
        <taxon>Pentapetalae</taxon>
        <taxon>rosids</taxon>
        <taxon>fabids</taxon>
        <taxon>Malpighiales</taxon>
        <taxon>Linaceae</taxon>
        <taxon>Linum</taxon>
    </lineage>
</organism>
<evidence type="ECO:0000313" key="1">
    <source>
        <dbReference type="EMBL" id="CAL1378734.1"/>
    </source>
</evidence>
<accession>A0AAV2DZ30</accession>